<dbReference type="EMBL" id="CP124755">
    <property type="protein sequence ID" value="WGZ90657.1"/>
    <property type="molecule type" value="Genomic_DNA"/>
</dbReference>
<dbReference type="AlphaFoldDB" id="A0AA95H473"/>
<protein>
    <submittedName>
        <fullName evidence="1">Phosphate/phosphite/phosphonate ABC transporter substrate-binding protein</fullName>
    </submittedName>
</protein>
<dbReference type="Pfam" id="PF12974">
    <property type="entry name" value="Phosphonate-bd"/>
    <property type="match status" value="1"/>
</dbReference>
<accession>A0AA95H473</accession>
<dbReference type="Gene3D" id="3.40.190.10">
    <property type="entry name" value="Periplasmic binding protein-like II"/>
    <property type="match status" value="2"/>
</dbReference>
<organism evidence="1">
    <name type="scientific">Candidatus Thiocaldithrix dubininis</name>
    <dbReference type="NCBI Taxonomy" id="3080823"/>
    <lineage>
        <taxon>Bacteria</taxon>
        <taxon>Pseudomonadati</taxon>
        <taxon>Pseudomonadota</taxon>
        <taxon>Gammaproteobacteria</taxon>
        <taxon>Thiotrichales</taxon>
        <taxon>Thiotrichaceae</taxon>
        <taxon>Candidatus Thiocaldithrix</taxon>
    </lineage>
</organism>
<reference evidence="1" key="2">
    <citation type="submission" date="2023-04" db="EMBL/GenBank/DDBJ databases">
        <authorList>
            <person name="Beletskiy A.V."/>
            <person name="Mardanov A.V."/>
            <person name="Ravin N.V."/>
        </authorList>
    </citation>
    <scope>NUCLEOTIDE SEQUENCE</scope>
    <source>
        <strain evidence="1">GKL-01</strain>
    </source>
</reference>
<dbReference type="Proteomes" id="UP001300672">
    <property type="component" value="Chromosome"/>
</dbReference>
<gene>
    <name evidence="1" type="ORF">QJT80_14370</name>
</gene>
<evidence type="ECO:0000313" key="1">
    <source>
        <dbReference type="EMBL" id="WGZ90657.1"/>
    </source>
</evidence>
<dbReference type="SUPFAM" id="SSF53850">
    <property type="entry name" value="Periplasmic binding protein-like II"/>
    <property type="match status" value="1"/>
</dbReference>
<sequence>MRYVMTVSPDFSPDKIAGWYIFNTWLQRQLDIHIHLELYSDFNSQREAFNRGEIDLIYANPFDAAVLVREQGFQAVAVPRGKSDEAVIAVSADSPFHKVEDLPENLHIAATSDPDVNLIAMIMLEPANLSAANTNVVQVDSYILVAKQLLQGKVQAGFFLEESYNGLSKIIKAQLRPLVNSQIHVIQHVFLVGPRLLHMREDLVQIFHLMNDSPKGHGVLQSLGFQGWEIQNQEDTEFMIDLMDTLVG</sequence>
<name>A0AA95H473_9GAMM</name>
<reference evidence="1" key="1">
    <citation type="journal article" date="2023" name="Int. J. Mol. Sci.">
        <title>Metagenomics Revealed a New Genus 'Candidatus Thiocaldithrix dubininis' gen. nov., sp. nov. and a New Species 'Candidatus Thiothrix putei' sp. nov. in the Family Thiotrichaceae, Some Members of Which Have Traits of Both Na+- and H+-Motive Energetics.</title>
        <authorList>
            <person name="Ravin N.V."/>
            <person name="Muntyan M.S."/>
            <person name="Smolyakov D.D."/>
            <person name="Rudenko T.S."/>
            <person name="Beletsky A.V."/>
            <person name="Mardanov A.V."/>
            <person name="Grabovich M.Y."/>
        </authorList>
    </citation>
    <scope>NUCLEOTIDE SEQUENCE</scope>
    <source>
        <strain evidence="1">GKL-01</strain>
    </source>
</reference>
<dbReference type="KEGG" id="tdu:QJT80_14370"/>
<proteinExistence type="predicted"/>